<reference evidence="3" key="1">
    <citation type="journal article" date="2019" name="Int. J. Syst. Evol. Microbiol.">
        <title>The Global Catalogue of Microorganisms (GCM) 10K type strain sequencing project: providing services to taxonomists for standard genome sequencing and annotation.</title>
        <authorList>
            <consortium name="The Broad Institute Genomics Platform"/>
            <consortium name="The Broad Institute Genome Sequencing Center for Infectious Disease"/>
            <person name="Wu L."/>
            <person name="Ma J."/>
        </authorList>
    </citation>
    <scope>NUCLEOTIDE SEQUENCE [LARGE SCALE GENOMIC DNA]</scope>
    <source>
        <strain evidence="3">JCM 18459</strain>
    </source>
</reference>
<keyword evidence="3" id="KW-1185">Reference proteome</keyword>
<dbReference type="RefSeq" id="WP_345460950.1">
    <property type="nucleotide sequence ID" value="NZ_BAABKG010000004.1"/>
</dbReference>
<evidence type="ECO:0000313" key="3">
    <source>
        <dbReference type="Proteomes" id="UP001500221"/>
    </source>
</evidence>
<evidence type="ECO:0000313" key="2">
    <source>
        <dbReference type="EMBL" id="GAA5152471.1"/>
    </source>
</evidence>
<proteinExistence type="predicted"/>
<protein>
    <submittedName>
        <fullName evidence="2">Uncharacterized protein</fullName>
    </submittedName>
</protein>
<organism evidence="2 3">
    <name type="scientific">Nocardioides marinquilinus</name>
    <dbReference type="NCBI Taxonomy" id="1210400"/>
    <lineage>
        <taxon>Bacteria</taxon>
        <taxon>Bacillati</taxon>
        <taxon>Actinomycetota</taxon>
        <taxon>Actinomycetes</taxon>
        <taxon>Propionibacteriales</taxon>
        <taxon>Nocardioidaceae</taxon>
        <taxon>Nocardioides</taxon>
    </lineage>
</organism>
<sequence length="49" mass="5082">MRKLVSTIVLGTALFVAPGIASGQADEGNAPQRDDSAGIVVHTPCIDCW</sequence>
<feature type="signal peptide" evidence="1">
    <location>
        <begin position="1"/>
        <end position="21"/>
    </location>
</feature>
<feature type="chain" id="PRO_5045357364" evidence="1">
    <location>
        <begin position="22"/>
        <end position="49"/>
    </location>
</feature>
<accession>A0ABP9PZN4</accession>
<name>A0ABP9PZN4_9ACTN</name>
<dbReference type="EMBL" id="BAABKG010000004">
    <property type="protein sequence ID" value="GAA5152471.1"/>
    <property type="molecule type" value="Genomic_DNA"/>
</dbReference>
<gene>
    <name evidence="2" type="ORF">GCM10023340_32840</name>
</gene>
<comment type="caution">
    <text evidence="2">The sequence shown here is derived from an EMBL/GenBank/DDBJ whole genome shotgun (WGS) entry which is preliminary data.</text>
</comment>
<dbReference type="Proteomes" id="UP001500221">
    <property type="component" value="Unassembled WGS sequence"/>
</dbReference>
<keyword evidence="1" id="KW-0732">Signal</keyword>
<evidence type="ECO:0000256" key="1">
    <source>
        <dbReference type="SAM" id="SignalP"/>
    </source>
</evidence>